<dbReference type="EMBL" id="JAOQBH010000004">
    <property type="protein sequence ID" value="KAJ4137158.1"/>
    <property type="molecule type" value="Genomic_DNA"/>
</dbReference>
<dbReference type="PANTHER" id="PTHR36453">
    <property type="entry name" value="SECRETED PROTEIN-RELATED"/>
    <property type="match status" value="1"/>
</dbReference>
<dbReference type="Proteomes" id="UP001152024">
    <property type="component" value="Unassembled WGS sequence"/>
</dbReference>
<name>A0ABQ8RK41_FUSEQ</name>
<feature type="signal peptide" evidence="1">
    <location>
        <begin position="1"/>
        <end position="18"/>
    </location>
</feature>
<dbReference type="PANTHER" id="PTHR36453:SF2">
    <property type="entry name" value="APPLE DOMAIN-CONTAINING PROTEIN"/>
    <property type="match status" value="1"/>
</dbReference>
<evidence type="ECO:0008006" key="4">
    <source>
        <dbReference type="Google" id="ProtNLM"/>
    </source>
</evidence>
<keyword evidence="1" id="KW-0732">Signal</keyword>
<dbReference type="InterPro" id="IPR012334">
    <property type="entry name" value="Pectin_lyas_fold"/>
</dbReference>
<gene>
    <name evidence="2" type="ORF">NW768_002739</name>
</gene>
<evidence type="ECO:0000313" key="3">
    <source>
        <dbReference type="Proteomes" id="UP001152024"/>
    </source>
</evidence>
<comment type="caution">
    <text evidence="2">The sequence shown here is derived from an EMBL/GenBank/DDBJ whole genome shotgun (WGS) entry which is preliminary data.</text>
</comment>
<proteinExistence type="predicted"/>
<sequence length="321" mass="35815">MKIYFYVLWIFTVQLSVGADIYIDRKGQDSNSGSAEKPVRSLKKGQELVRELIPSAKDDITVHLGPGTWVVDEPIVFSTEDSGTSSFTVTWSGSDTIISGGYEVGNWTEGKDGIWSASVPEGTKSRNLYVNGLAAQYARRQIHNRTDFKHTKVGMTWNSSTYDWIMKVPGIENGELRAINSFTDRIALISKVGDHVLEMKKEIWANQLIGYDQIAEPFWDGGVWIQNVRALLTVGGQFYLDRNQSTVYYKPLAGEDMATASAHLGIQEVLMVVGGTYEEPVHDLLFKGISFEHSTWLRPDTYGYIDQQTGGHMGNDSLAEL</sequence>
<accession>A0ABQ8RK41</accession>
<dbReference type="Gene3D" id="2.160.20.10">
    <property type="entry name" value="Single-stranded right-handed beta-helix, Pectin lyase-like"/>
    <property type="match status" value="1"/>
</dbReference>
<keyword evidence="3" id="KW-1185">Reference proteome</keyword>
<evidence type="ECO:0000256" key="1">
    <source>
        <dbReference type="SAM" id="SignalP"/>
    </source>
</evidence>
<dbReference type="InterPro" id="IPR011050">
    <property type="entry name" value="Pectin_lyase_fold/virulence"/>
</dbReference>
<dbReference type="SUPFAM" id="SSF51126">
    <property type="entry name" value="Pectin lyase-like"/>
    <property type="match status" value="1"/>
</dbReference>
<organism evidence="2 3">
    <name type="scientific">Fusarium equiseti</name>
    <name type="common">Fusarium scirpi</name>
    <dbReference type="NCBI Taxonomy" id="61235"/>
    <lineage>
        <taxon>Eukaryota</taxon>
        <taxon>Fungi</taxon>
        <taxon>Dikarya</taxon>
        <taxon>Ascomycota</taxon>
        <taxon>Pezizomycotina</taxon>
        <taxon>Sordariomycetes</taxon>
        <taxon>Hypocreomycetidae</taxon>
        <taxon>Hypocreales</taxon>
        <taxon>Nectriaceae</taxon>
        <taxon>Fusarium</taxon>
        <taxon>Fusarium incarnatum-equiseti species complex</taxon>
    </lineage>
</organism>
<protein>
    <recommendedName>
        <fullName evidence="4">DUF1565 domain-containing protein</fullName>
    </recommendedName>
</protein>
<feature type="chain" id="PRO_5047323478" description="DUF1565 domain-containing protein" evidence="1">
    <location>
        <begin position="19"/>
        <end position="321"/>
    </location>
</feature>
<evidence type="ECO:0000313" key="2">
    <source>
        <dbReference type="EMBL" id="KAJ4137158.1"/>
    </source>
</evidence>
<reference evidence="2" key="1">
    <citation type="submission" date="2022-09" db="EMBL/GenBank/DDBJ databases">
        <title>Fusarium specimens isolated from Avocado Roots.</title>
        <authorList>
            <person name="Stajich J."/>
            <person name="Roper C."/>
            <person name="Heimlech-Rivalta G."/>
        </authorList>
    </citation>
    <scope>NUCLEOTIDE SEQUENCE</scope>
    <source>
        <strain evidence="2">CF00095</strain>
    </source>
</reference>